<evidence type="ECO:0000313" key="2">
    <source>
        <dbReference type="Proteomes" id="UP001500191"/>
    </source>
</evidence>
<comment type="caution">
    <text evidence="1">The sequence shown here is derived from an EMBL/GenBank/DDBJ whole genome shotgun (WGS) entry which is preliminary data.</text>
</comment>
<keyword evidence="2" id="KW-1185">Reference proteome</keyword>
<name>A0ABN1BYY8_9DEIO</name>
<organism evidence="1 2">
    <name type="scientific">Deinococcus depolymerans</name>
    <dbReference type="NCBI Taxonomy" id="392408"/>
    <lineage>
        <taxon>Bacteria</taxon>
        <taxon>Thermotogati</taxon>
        <taxon>Deinococcota</taxon>
        <taxon>Deinococci</taxon>
        <taxon>Deinococcales</taxon>
        <taxon>Deinococcaceae</taxon>
        <taxon>Deinococcus</taxon>
    </lineage>
</organism>
<dbReference type="Proteomes" id="UP001500191">
    <property type="component" value="Unassembled WGS sequence"/>
</dbReference>
<gene>
    <name evidence="1" type="ORF">GCM10008937_15010</name>
</gene>
<dbReference type="EMBL" id="BAAADB010000012">
    <property type="protein sequence ID" value="GAA0508188.1"/>
    <property type="molecule type" value="Genomic_DNA"/>
</dbReference>
<dbReference type="RefSeq" id="WP_343757430.1">
    <property type="nucleotide sequence ID" value="NZ_BAAADB010000012.1"/>
</dbReference>
<proteinExistence type="predicted"/>
<accession>A0ABN1BYY8</accession>
<evidence type="ECO:0000313" key="1">
    <source>
        <dbReference type="EMBL" id="GAA0508188.1"/>
    </source>
</evidence>
<evidence type="ECO:0008006" key="3">
    <source>
        <dbReference type="Google" id="ProtNLM"/>
    </source>
</evidence>
<reference evidence="1 2" key="1">
    <citation type="journal article" date="2019" name="Int. J. Syst. Evol. Microbiol.">
        <title>The Global Catalogue of Microorganisms (GCM) 10K type strain sequencing project: providing services to taxonomists for standard genome sequencing and annotation.</title>
        <authorList>
            <consortium name="The Broad Institute Genomics Platform"/>
            <consortium name="The Broad Institute Genome Sequencing Center for Infectious Disease"/>
            <person name="Wu L."/>
            <person name="Ma J."/>
        </authorList>
    </citation>
    <scope>NUCLEOTIDE SEQUENCE [LARGE SCALE GENOMIC DNA]</scope>
    <source>
        <strain evidence="1 2">JCM 14368</strain>
    </source>
</reference>
<sequence length="79" mass="8655">MTESSIPATRPAARSFDLTHWGVLDSFRRVQVSGPHSLTNELVKAYPHLTYGQARELAQGAWDGEQPCVADVTAEVSWG</sequence>
<protein>
    <recommendedName>
        <fullName evidence="3">DUF433 domain-containing protein</fullName>
    </recommendedName>
</protein>